<dbReference type="InterPro" id="IPR000524">
    <property type="entry name" value="Tscrpt_reg_HTH_GntR"/>
</dbReference>
<evidence type="ECO:0000256" key="2">
    <source>
        <dbReference type="ARBA" id="ARBA00022898"/>
    </source>
</evidence>
<evidence type="ECO:0000256" key="1">
    <source>
        <dbReference type="ARBA" id="ARBA00005384"/>
    </source>
</evidence>
<keyword evidence="7" id="KW-0808">Transferase</keyword>
<keyword evidence="7" id="KW-0032">Aminotransferase</keyword>
<dbReference type="PANTHER" id="PTHR46577:SF1">
    <property type="entry name" value="HTH-TYPE TRANSCRIPTIONAL REGULATORY PROTEIN GABR"/>
    <property type="match status" value="1"/>
</dbReference>
<dbReference type="RefSeq" id="WP_114793190.1">
    <property type="nucleotide sequence ID" value="NZ_CP139960.1"/>
</dbReference>
<keyword evidence="3" id="KW-0805">Transcription regulation</keyword>
<dbReference type="PANTHER" id="PTHR46577">
    <property type="entry name" value="HTH-TYPE TRANSCRIPTIONAL REGULATORY PROTEIN GABR"/>
    <property type="match status" value="1"/>
</dbReference>
<comment type="similarity">
    <text evidence="1">In the C-terminal section; belongs to the class-I pyridoxal-phosphate-dependent aminotransferase family.</text>
</comment>
<evidence type="ECO:0000256" key="5">
    <source>
        <dbReference type="ARBA" id="ARBA00023163"/>
    </source>
</evidence>
<dbReference type="GO" id="GO:0008483">
    <property type="term" value="F:transaminase activity"/>
    <property type="evidence" value="ECO:0007669"/>
    <property type="project" value="UniProtKB-KW"/>
</dbReference>
<dbReference type="InterPro" id="IPR004839">
    <property type="entry name" value="Aminotransferase_I/II_large"/>
</dbReference>
<feature type="domain" description="HTH gntR-type" evidence="6">
    <location>
        <begin position="21"/>
        <end position="89"/>
    </location>
</feature>
<dbReference type="Proteomes" id="UP001325680">
    <property type="component" value="Chromosome"/>
</dbReference>
<gene>
    <name evidence="7" type="ORF">U0035_14535</name>
</gene>
<name>A0ABZ0W1D2_9BACT</name>
<evidence type="ECO:0000256" key="3">
    <source>
        <dbReference type="ARBA" id="ARBA00023015"/>
    </source>
</evidence>
<evidence type="ECO:0000313" key="8">
    <source>
        <dbReference type="Proteomes" id="UP001325680"/>
    </source>
</evidence>
<dbReference type="CDD" id="cd00609">
    <property type="entry name" value="AAT_like"/>
    <property type="match status" value="1"/>
</dbReference>
<evidence type="ECO:0000259" key="6">
    <source>
        <dbReference type="PROSITE" id="PS50949"/>
    </source>
</evidence>
<keyword evidence="2" id="KW-0663">Pyridoxal phosphate</keyword>
<evidence type="ECO:0000256" key="4">
    <source>
        <dbReference type="ARBA" id="ARBA00023125"/>
    </source>
</evidence>
<evidence type="ECO:0000313" key="7">
    <source>
        <dbReference type="EMBL" id="WQD36886.1"/>
    </source>
</evidence>
<dbReference type="PROSITE" id="PS50949">
    <property type="entry name" value="HTH_GNTR"/>
    <property type="match status" value="1"/>
</dbReference>
<dbReference type="EMBL" id="CP139960">
    <property type="protein sequence ID" value="WQD36886.1"/>
    <property type="molecule type" value="Genomic_DNA"/>
</dbReference>
<keyword evidence="5" id="KW-0804">Transcription</keyword>
<sequence length="489" mass="54594">MSSPVIFPYKKLISIDPEEDAPVYLQIAQRMSHLIRNGHLPANHKLPGTRTLSELLGVHRKTVVAAFNELEMQGWIIVLPNKGCFIKNKRAEAVTGQLVSFPAVTGFSIATNTLLESTPDPVSSRISFDDGQPDIRLAYAEQLAARYSAALSRKINRRLWGYQPGGENIFFKNQLTNFLNSTRGLRAAPKNIVSTRGTEMNLYLAAQTLLSANDWVIVGNPSYHKANMVFQQAGAILKPVPVDHNGIDVDAIKRICKRQSVKMVYITPHYHYPTTVSLSTERRLQLLELSYRFGFIILEDDYDYDFSFNSNAELPLGSIDNKGMVVSVGSFCKTLAPGFRTGFIVAPENLVKEINKLKAVVDANGDLMMEQVLGEMIAEGEILRHLKKTHQIYRDRRDHFCNHLNKILHSTIDFKLPQGGLAVWLPFRTRLNLSAVAKTCRAGGLHLPATLLFQTRDLTAIRLGFAAFNEAESIAALQTLHNAITAQRI</sequence>
<dbReference type="Gene3D" id="3.40.640.10">
    <property type="entry name" value="Type I PLP-dependent aspartate aminotransferase-like (Major domain)"/>
    <property type="match status" value="1"/>
</dbReference>
<dbReference type="SUPFAM" id="SSF46785">
    <property type="entry name" value="Winged helix' DNA-binding domain"/>
    <property type="match status" value="1"/>
</dbReference>
<dbReference type="InterPro" id="IPR015421">
    <property type="entry name" value="PyrdxlP-dep_Trfase_major"/>
</dbReference>
<dbReference type="InterPro" id="IPR051446">
    <property type="entry name" value="HTH_trans_reg/aminotransferase"/>
</dbReference>
<dbReference type="Gene3D" id="1.10.10.10">
    <property type="entry name" value="Winged helix-like DNA-binding domain superfamily/Winged helix DNA-binding domain"/>
    <property type="match status" value="1"/>
</dbReference>
<dbReference type="SMART" id="SM00345">
    <property type="entry name" value="HTH_GNTR"/>
    <property type="match status" value="1"/>
</dbReference>
<dbReference type="InterPro" id="IPR015424">
    <property type="entry name" value="PyrdxlP-dep_Trfase"/>
</dbReference>
<organism evidence="7 8">
    <name type="scientific">Niabella yanshanensis</name>
    <dbReference type="NCBI Taxonomy" id="577386"/>
    <lineage>
        <taxon>Bacteria</taxon>
        <taxon>Pseudomonadati</taxon>
        <taxon>Bacteroidota</taxon>
        <taxon>Chitinophagia</taxon>
        <taxon>Chitinophagales</taxon>
        <taxon>Chitinophagaceae</taxon>
        <taxon>Niabella</taxon>
    </lineage>
</organism>
<dbReference type="Pfam" id="PF00392">
    <property type="entry name" value="GntR"/>
    <property type="match status" value="1"/>
</dbReference>
<dbReference type="InterPro" id="IPR036388">
    <property type="entry name" value="WH-like_DNA-bd_sf"/>
</dbReference>
<dbReference type="CDD" id="cd07377">
    <property type="entry name" value="WHTH_GntR"/>
    <property type="match status" value="1"/>
</dbReference>
<dbReference type="InterPro" id="IPR036390">
    <property type="entry name" value="WH_DNA-bd_sf"/>
</dbReference>
<accession>A0ABZ0W1D2</accession>
<protein>
    <submittedName>
        <fullName evidence="7">PLP-dependent aminotransferase family protein</fullName>
    </submittedName>
</protein>
<keyword evidence="4" id="KW-0238">DNA-binding</keyword>
<proteinExistence type="inferred from homology"/>
<dbReference type="SUPFAM" id="SSF53383">
    <property type="entry name" value="PLP-dependent transferases"/>
    <property type="match status" value="1"/>
</dbReference>
<reference evidence="7 8" key="1">
    <citation type="submission" date="2023-12" db="EMBL/GenBank/DDBJ databases">
        <title>Genome sequencing and assembly of bacterial species from a model synthetic community.</title>
        <authorList>
            <person name="Hogle S.L."/>
        </authorList>
    </citation>
    <scope>NUCLEOTIDE SEQUENCE [LARGE SCALE GENOMIC DNA]</scope>
    <source>
        <strain evidence="7 8">HAMBI_3031</strain>
    </source>
</reference>
<keyword evidence="8" id="KW-1185">Reference proteome</keyword>
<dbReference type="Pfam" id="PF00155">
    <property type="entry name" value="Aminotran_1_2"/>
    <property type="match status" value="1"/>
</dbReference>